<dbReference type="EMBL" id="JABTTQ020000005">
    <property type="protein sequence ID" value="KAK6156847.1"/>
    <property type="molecule type" value="Genomic_DNA"/>
</dbReference>
<dbReference type="SUPFAM" id="SSF55008">
    <property type="entry name" value="HMA, heavy metal-associated domain"/>
    <property type="match status" value="1"/>
</dbReference>
<evidence type="ECO:0000313" key="11">
    <source>
        <dbReference type="EMBL" id="KAK6156847.1"/>
    </source>
</evidence>
<dbReference type="Gene3D" id="2.70.150.10">
    <property type="entry name" value="Calcium-transporting ATPase, cytoplasmic transduction domain A"/>
    <property type="match status" value="1"/>
</dbReference>
<dbReference type="InterPro" id="IPR059000">
    <property type="entry name" value="ATPase_P-type_domA"/>
</dbReference>
<dbReference type="InterPro" id="IPR008250">
    <property type="entry name" value="ATPase_P-typ_transduc_dom_A_sf"/>
</dbReference>
<evidence type="ECO:0000313" key="12">
    <source>
        <dbReference type="Proteomes" id="UP001318860"/>
    </source>
</evidence>
<feature type="transmembrane region" description="Helical" evidence="9">
    <location>
        <begin position="1124"/>
        <end position="1147"/>
    </location>
</feature>
<dbReference type="InterPro" id="IPR036163">
    <property type="entry name" value="HMA_dom_sf"/>
</dbReference>
<name>A0ABR0XCF6_REHGL</name>
<dbReference type="Pfam" id="PF00122">
    <property type="entry name" value="E1-E2_ATPase"/>
    <property type="match status" value="1"/>
</dbReference>
<feature type="transmembrane region" description="Helical" evidence="9">
    <location>
        <begin position="1153"/>
        <end position="1173"/>
    </location>
</feature>
<dbReference type="InterPro" id="IPR018303">
    <property type="entry name" value="ATPase_P-typ_P_site"/>
</dbReference>
<evidence type="ECO:0000259" key="10">
    <source>
        <dbReference type="PROSITE" id="PS50846"/>
    </source>
</evidence>
<dbReference type="CDD" id="cd00371">
    <property type="entry name" value="HMA"/>
    <property type="match status" value="1"/>
</dbReference>
<comment type="similarity">
    <text evidence="2">Belongs to the cation transport ATPase (P-type) (TC 3.A.3) family. Type IB subfamily.</text>
</comment>
<dbReference type="Gene3D" id="1.20.1110.10">
    <property type="entry name" value="Calcium-transporting ATPase, transmembrane domain"/>
    <property type="match status" value="1"/>
</dbReference>
<dbReference type="Gene3D" id="3.30.70.100">
    <property type="match status" value="1"/>
</dbReference>
<evidence type="ECO:0000256" key="1">
    <source>
        <dbReference type="ARBA" id="ARBA00004170"/>
    </source>
</evidence>
<dbReference type="PROSITE" id="PS00154">
    <property type="entry name" value="ATPASE_E1_E2"/>
    <property type="match status" value="1"/>
</dbReference>
<dbReference type="SUPFAM" id="SSF81653">
    <property type="entry name" value="Calcium ATPase, transduction domain A"/>
    <property type="match status" value="1"/>
</dbReference>
<dbReference type="PANTHER" id="PTHR43520:SF22">
    <property type="entry name" value="COPPER-TRANSPORTING ATPASE PAA1, CHLOROPLASTIC"/>
    <property type="match status" value="1"/>
</dbReference>
<evidence type="ECO:0000256" key="3">
    <source>
        <dbReference type="ARBA" id="ARBA00022692"/>
    </source>
</evidence>
<comment type="subcellular location">
    <subcellularLocation>
        <location evidence="1">Membrane</location>
        <topology evidence="1">Peripheral membrane protein</topology>
    </subcellularLocation>
</comment>
<evidence type="ECO:0000256" key="5">
    <source>
        <dbReference type="ARBA" id="ARBA00022967"/>
    </source>
</evidence>
<dbReference type="InterPro" id="IPR001757">
    <property type="entry name" value="P_typ_ATPase"/>
</dbReference>
<keyword evidence="3 9" id="KW-0812">Transmembrane</keyword>
<dbReference type="SFLD" id="SFLDG00002">
    <property type="entry name" value="C1.7:_P-type_atpase_like"/>
    <property type="match status" value="1"/>
</dbReference>
<dbReference type="PANTHER" id="PTHR43520">
    <property type="entry name" value="ATP7, ISOFORM B"/>
    <property type="match status" value="1"/>
</dbReference>
<feature type="domain" description="HMA" evidence="10">
    <location>
        <begin position="135"/>
        <end position="210"/>
    </location>
</feature>
<proteinExistence type="inferred from homology"/>
<dbReference type="InterPro" id="IPR023214">
    <property type="entry name" value="HAD_sf"/>
</dbReference>
<accession>A0ABR0XCF6</accession>
<dbReference type="InterPro" id="IPR006121">
    <property type="entry name" value="HMA_dom"/>
</dbReference>
<organism evidence="11 12">
    <name type="scientific">Rehmannia glutinosa</name>
    <name type="common">Chinese foxglove</name>
    <dbReference type="NCBI Taxonomy" id="99300"/>
    <lineage>
        <taxon>Eukaryota</taxon>
        <taxon>Viridiplantae</taxon>
        <taxon>Streptophyta</taxon>
        <taxon>Embryophyta</taxon>
        <taxon>Tracheophyta</taxon>
        <taxon>Spermatophyta</taxon>
        <taxon>Magnoliopsida</taxon>
        <taxon>eudicotyledons</taxon>
        <taxon>Gunneridae</taxon>
        <taxon>Pentapetalae</taxon>
        <taxon>asterids</taxon>
        <taxon>lamiids</taxon>
        <taxon>Lamiales</taxon>
        <taxon>Orobanchaceae</taxon>
        <taxon>Rehmannieae</taxon>
        <taxon>Rehmannia</taxon>
    </lineage>
</organism>
<keyword evidence="4" id="KW-0479">Metal-binding</keyword>
<sequence length="1221" mass="130134">MESTLLSVGASTMSILSISKSLNSHSTPLIAHLHRRFSTTRPCQLALLNLSRCVESSKFGPGSLVRGLVSLDMHRNRLQFAARSAASFSAGGGGFGGIDGGAGGGGGGDGAAEGGDSKPSAVAPGAADASALSSDVIILDVGGMTCGGCAASVKRILESQVKLLIFEQPQVSSASVNLTTETAIVWPVSEAKVAPNWKKDIGEALAKHLTTCGFKSNLRDQGAIDGDIQLSVPSATSGGFVEGRRIYPVELLSQTLLDSSQVNGVKESHRFWGYDSNLAGLDPAHLLAWSQKSLWFLSPEIQCGVSGWFLQFGDPVTTLNLRRVNFYETFEKKINEKRALLKESGPGRKLIIDGLKSLLRGAPNMNTLVGLGALSSFAVSSLAAFMPKLVNSALGRQTTPSASTLRPAIRNSSAKAKISERSKFSCDSFSAVVVLLSEEGEASSNGRNREWISDSLHCESCGFARVTICYFSKSNLLGWKTFFEEPVMLIAFVLLGRNLEQRAKIKATSDMTGLLSILPSKARLLINGDAEELSSTVEVPCDSLSVGDQIIVLPGDRIPADGVVRAGRSSVDESSFTGEPLPVTKLPGAEVAAGSINLNGKITIEVRRPGGETAIGDIVRLVEEAQTREAPVQRLADKVGVEEAVVLQIYMELSFSLLLFYELMGHGHVKVVTSSGLVMHQLVVVDAKEKLERAEIISKPMSKAGYLVQLDEYWLFKVAGHFTYGVMALSAATFMFWNLFGSRILPAALHQGSSMSLALQLSCSVMVIACPCALGLATPTAVLVGTSLGATRGLLLRGGSILERFSTVNTIVFDKTGTLTIGKPTVTKVLGVGLVWVICTGNAKYIEVFLAFLELIWLKTKIMGCETWFPCLLVIMALDSTSTHNWSEVEVLKLAAGVESSTIHPIGKAIVEAAKALKCPNVKAAEGTFTEEPGSGAVATIDENEVAVGTLEWVQRHGVVGGSPFQEVDEFKNQSVVYVGVDGVLAGVIYVEDQIREDARHVIESLTRQGISTYLLSGDKKSAAEYVASAVGIPRERVLYGVKPDEKKKFISRLQEGQNVVAMVGDGINDAAALAASHVGVAIGGGVGAASEVSSIVLMQNRLSQLLDALELSRLTMKTVKQNLWWAFAYNIIGIPVAAGTLLPITGTMLSPSIAGALMGFSSIGVMSNSLLLRLKFKPIQKDTFRTSLYSKVPSDIENAVNENERLIDETFQHSNDRATK</sequence>
<keyword evidence="6 9" id="KW-1133">Transmembrane helix</keyword>
<dbReference type="InterPro" id="IPR044492">
    <property type="entry name" value="P_typ_ATPase_HD_dom"/>
</dbReference>
<dbReference type="PRINTS" id="PR00119">
    <property type="entry name" value="CATATPASE"/>
</dbReference>
<dbReference type="SUPFAM" id="SSF56784">
    <property type="entry name" value="HAD-like"/>
    <property type="match status" value="1"/>
</dbReference>
<protein>
    <recommendedName>
        <fullName evidence="10">HMA domain-containing protein</fullName>
    </recommendedName>
</protein>
<keyword evidence="7 9" id="KW-0472">Membrane</keyword>
<feature type="transmembrane region" description="Helical" evidence="9">
    <location>
        <begin position="713"/>
        <end position="737"/>
    </location>
</feature>
<dbReference type="SFLD" id="SFLDS00003">
    <property type="entry name" value="Haloacid_Dehalogenase"/>
    <property type="match status" value="1"/>
</dbReference>
<reference evidence="11 12" key="1">
    <citation type="journal article" date="2021" name="Comput. Struct. Biotechnol. J.">
        <title>De novo genome assembly of the potent medicinal plant Rehmannia glutinosa using nanopore technology.</title>
        <authorList>
            <person name="Ma L."/>
            <person name="Dong C."/>
            <person name="Song C."/>
            <person name="Wang X."/>
            <person name="Zheng X."/>
            <person name="Niu Y."/>
            <person name="Chen S."/>
            <person name="Feng W."/>
        </authorList>
    </citation>
    <scope>NUCLEOTIDE SEQUENCE [LARGE SCALE GENOMIC DNA]</scope>
    <source>
        <strain evidence="11">DH-2019</strain>
    </source>
</reference>
<keyword evidence="12" id="KW-1185">Reference proteome</keyword>
<dbReference type="NCBIfam" id="TIGR01494">
    <property type="entry name" value="ATPase_P-type"/>
    <property type="match status" value="1"/>
</dbReference>
<feature type="region of interest" description="Disordered" evidence="8">
    <location>
        <begin position="105"/>
        <end position="124"/>
    </location>
</feature>
<evidence type="ECO:0000256" key="4">
    <source>
        <dbReference type="ARBA" id="ARBA00022723"/>
    </source>
</evidence>
<evidence type="ECO:0000256" key="8">
    <source>
        <dbReference type="SAM" id="MobiDB-lite"/>
    </source>
</evidence>
<evidence type="ECO:0000256" key="7">
    <source>
        <dbReference type="ARBA" id="ARBA00023136"/>
    </source>
</evidence>
<dbReference type="InterPro" id="IPR036412">
    <property type="entry name" value="HAD-like_sf"/>
</dbReference>
<evidence type="ECO:0000256" key="9">
    <source>
        <dbReference type="SAM" id="Phobius"/>
    </source>
</evidence>
<dbReference type="Proteomes" id="UP001318860">
    <property type="component" value="Unassembled WGS sequence"/>
</dbReference>
<comment type="caution">
    <text evidence="11">The sequence shown here is derived from an EMBL/GenBank/DDBJ whole genome shotgun (WGS) entry which is preliminary data.</text>
</comment>
<dbReference type="Pfam" id="PF00702">
    <property type="entry name" value="Hydrolase"/>
    <property type="match status" value="1"/>
</dbReference>
<feature type="transmembrane region" description="Helical" evidence="9">
    <location>
        <begin position="757"/>
        <end position="784"/>
    </location>
</feature>
<dbReference type="PROSITE" id="PS50846">
    <property type="entry name" value="HMA_2"/>
    <property type="match status" value="1"/>
</dbReference>
<keyword evidence="5" id="KW-1278">Translocase</keyword>
<evidence type="ECO:0000256" key="6">
    <source>
        <dbReference type="ARBA" id="ARBA00022989"/>
    </source>
</evidence>
<dbReference type="InterPro" id="IPR023299">
    <property type="entry name" value="ATPase_P-typ_cyto_dom_N"/>
</dbReference>
<dbReference type="Gene3D" id="3.40.1110.10">
    <property type="entry name" value="Calcium-transporting ATPase, cytoplasmic domain N"/>
    <property type="match status" value="1"/>
</dbReference>
<gene>
    <name evidence="11" type="ORF">DH2020_011095</name>
</gene>
<dbReference type="Gene3D" id="3.40.50.1000">
    <property type="entry name" value="HAD superfamily/HAD-like"/>
    <property type="match status" value="1"/>
</dbReference>
<evidence type="ECO:0000256" key="2">
    <source>
        <dbReference type="ARBA" id="ARBA00006024"/>
    </source>
</evidence>
<dbReference type="SFLD" id="SFLDF00027">
    <property type="entry name" value="p-type_atpase"/>
    <property type="match status" value="1"/>
</dbReference>